<evidence type="ECO:0000313" key="1">
    <source>
        <dbReference type="EMBL" id="EPQ55086.1"/>
    </source>
</evidence>
<proteinExistence type="predicted"/>
<accession>S7Q4Y4</accession>
<evidence type="ECO:0000313" key="2">
    <source>
        <dbReference type="Proteomes" id="UP000030669"/>
    </source>
</evidence>
<dbReference type="KEGG" id="gtr:GLOTRDRAFT_129378"/>
<gene>
    <name evidence="1" type="ORF">GLOTRDRAFT_129378</name>
</gene>
<dbReference type="AlphaFoldDB" id="S7Q4Y4"/>
<dbReference type="Proteomes" id="UP000030669">
    <property type="component" value="Unassembled WGS sequence"/>
</dbReference>
<dbReference type="RefSeq" id="XP_007866255.1">
    <property type="nucleotide sequence ID" value="XM_007868064.1"/>
</dbReference>
<protein>
    <submittedName>
        <fullName evidence="1">Uncharacterized protein</fullName>
    </submittedName>
</protein>
<reference evidence="1 2" key="1">
    <citation type="journal article" date="2012" name="Science">
        <title>The Paleozoic origin of enzymatic lignin decomposition reconstructed from 31 fungal genomes.</title>
        <authorList>
            <person name="Floudas D."/>
            <person name="Binder M."/>
            <person name="Riley R."/>
            <person name="Barry K."/>
            <person name="Blanchette R.A."/>
            <person name="Henrissat B."/>
            <person name="Martinez A.T."/>
            <person name="Otillar R."/>
            <person name="Spatafora J.W."/>
            <person name="Yadav J.S."/>
            <person name="Aerts A."/>
            <person name="Benoit I."/>
            <person name="Boyd A."/>
            <person name="Carlson A."/>
            <person name="Copeland A."/>
            <person name="Coutinho P.M."/>
            <person name="de Vries R.P."/>
            <person name="Ferreira P."/>
            <person name="Findley K."/>
            <person name="Foster B."/>
            <person name="Gaskell J."/>
            <person name="Glotzer D."/>
            <person name="Gorecki P."/>
            <person name="Heitman J."/>
            <person name="Hesse C."/>
            <person name="Hori C."/>
            <person name="Igarashi K."/>
            <person name="Jurgens J.A."/>
            <person name="Kallen N."/>
            <person name="Kersten P."/>
            <person name="Kohler A."/>
            <person name="Kuees U."/>
            <person name="Kumar T.K.A."/>
            <person name="Kuo A."/>
            <person name="LaButti K."/>
            <person name="Larrondo L.F."/>
            <person name="Lindquist E."/>
            <person name="Ling A."/>
            <person name="Lombard V."/>
            <person name="Lucas S."/>
            <person name="Lundell T."/>
            <person name="Martin R."/>
            <person name="McLaughlin D.J."/>
            <person name="Morgenstern I."/>
            <person name="Morin E."/>
            <person name="Murat C."/>
            <person name="Nagy L.G."/>
            <person name="Nolan M."/>
            <person name="Ohm R.A."/>
            <person name="Patyshakuliyeva A."/>
            <person name="Rokas A."/>
            <person name="Ruiz-Duenas F.J."/>
            <person name="Sabat G."/>
            <person name="Salamov A."/>
            <person name="Samejima M."/>
            <person name="Schmutz J."/>
            <person name="Slot J.C."/>
            <person name="St John F."/>
            <person name="Stenlid J."/>
            <person name="Sun H."/>
            <person name="Sun S."/>
            <person name="Syed K."/>
            <person name="Tsang A."/>
            <person name="Wiebenga A."/>
            <person name="Young D."/>
            <person name="Pisabarro A."/>
            <person name="Eastwood D.C."/>
            <person name="Martin F."/>
            <person name="Cullen D."/>
            <person name="Grigoriev I.V."/>
            <person name="Hibbett D.S."/>
        </authorList>
    </citation>
    <scope>NUCLEOTIDE SEQUENCE [LARGE SCALE GENOMIC DNA]</scope>
    <source>
        <strain evidence="1 2">ATCC 11539</strain>
    </source>
</reference>
<organism evidence="1 2">
    <name type="scientific">Gloeophyllum trabeum (strain ATCC 11539 / FP-39264 / Madison 617)</name>
    <name type="common">Brown rot fungus</name>
    <dbReference type="NCBI Taxonomy" id="670483"/>
    <lineage>
        <taxon>Eukaryota</taxon>
        <taxon>Fungi</taxon>
        <taxon>Dikarya</taxon>
        <taxon>Basidiomycota</taxon>
        <taxon>Agaricomycotina</taxon>
        <taxon>Agaricomycetes</taxon>
        <taxon>Gloeophyllales</taxon>
        <taxon>Gloeophyllaceae</taxon>
        <taxon>Gloeophyllum</taxon>
    </lineage>
</organism>
<dbReference type="GeneID" id="19301914"/>
<dbReference type="EMBL" id="KB469302">
    <property type="protein sequence ID" value="EPQ55086.1"/>
    <property type="molecule type" value="Genomic_DNA"/>
</dbReference>
<dbReference type="HOGENOM" id="CLU_2671295_0_0_1"/>
<keyword evidence="2" id="KW-1185">Reference proteome</keyword>
<name>S7Q4Y4_GLOTA</name>
<sequence>MAGFMFNSVGSSHHTEVPIVRETESSPVLRQSDVLAHNGLFSLDRICVLPCLAQYTKDRRVRQREAILEADKKLS</sequence>